<evidence type="ECO:0000259" key="9">
    <source>
        <dbReference type="Pfam" id="PF09179"/>
    </source>
</evidence>
<keyword evidence="5 7" id="KW-0067">ATP-binding</keyword>
<comment type="caution">
    <text evidence="10">The sequence shown here is derived from an EMBL/GenBank/DDBJ whole genome shotgun (WGS) entry which is preliminary data.</text>
</comment>
<dbReference type="EC" id="6.3.4.19" evidence="7"/>
<dbReference type="InterPro" id="IPR015262">
    <property type="entry name" value="tRNA_Ile_lys_synt_subst-bd"/>
</dbReference>
<dbReference type="AlphaFoldDB" id="A0A934R9U6"/>
<keyword evidence="3 7" id="KW-0819">tRNA processing</keyword>
<accession>A0A934R9U6</accession>
<gene>
    <name evidence="7 10" type="primary">tilS</name>
    <name evidence="10" type="ORF">JIN84_19475</name>
</gene>
<dbReference type="InterPro" id="IPR011063">
    <property type="entry name" value="TilS/TtcA_N"/>
</dbReference>
<proteinExistence type="inferred from homology"/>
<dbReference type="InterPro" id="IPR012795">
    <property type="entry name" value="tRNA_Ile_lys_synt_N"/>
</dbReference>
<dbReference type="HAMAP" id="MF_01161">
    <property type="entry name" value="tRNA_Ile_lys_synt"/>
    <property type="match status" value="1"/>
</dbReference>
<keyword evidence="1 7" id="KW-0963">Cytoplasm</keyword>
<dbReference type="CDD" id="cd01992">
    <property type="entry name" value="TilS_N"/>
    <property type="match status" value="1"/>
</dbReference>
<comment type="subcellular location">
    <subcellularLocation>
        <location evidence="7">Cytoplasm</location>
    </subcellularLocation>
</comment>
<evidence type="ECO:0000256" key="7">
    <source>
        <dbReference type="HAMAP-Rule" id="MF_01161"/>
    </source>
</evidence>
<keyword evidence="2 7" id="KW-0436">Ligase</keyword>
<evidence type="ECO:0000256" key="5">
    <source>
        <dbReference type="ARBA" id="ARBA00022840"/>
    </source>
</evidence>
<keyword evidence="11" id="KW-1185">Reference proteome</keyword>
<dbReference type="GO" id="GO:0006400">
    <property type="term" value="P:tRNA modification"/>
    <property type="evidence" value="ECO:0007669"/>
    <property type="project" value="UniProtKB-UniRule"/>
</dbReference>
<dbReference type="GO" id="GO:0005737">
    <property type="term" value="C:cytoplasm"/>
    <property type="evidence" value="ECO:0007669"/>
    <property type="project" value="UniProtKB-SubCell"/>
</dbReference>
<dbReference type="Gene3D" id="3.40.50.620">
    <property type="entry name" value="HUPs"/>
    <property type="match status" value="1"/>
</dbReference>
<dbReference type="Proteomes" id="UP000600139">
    <property type="component" value="Unassembled WGS sequence"/>
</dbReference>
<comment type="domain">
    <text evidence="7">The N-terminal region contains the highly conserved SGGXDS motif, predicted to be a P-loop motif involved in ATP binding.</text>
</comment>
<evidence type="ECO:0000256" key="6">
    <source>
        <dbReference type="ARBA" id="ARBA00048539"/>
    </source>
</evidence>
<evidence type="ECO:0000313" key="11">
    <source>
        <dbReference type="Proteomes" id="UP000600139"/>
    </source>
</evidence>
<dbReference type="EMBL" id="JAENIK010000012">
    <property type="protein sequence ID" value="MBK1817810.1"/>
    <property type="molecule type" value="Genomic_DNA"/>
</dbReference>
<evidence type="ECO:0000256" key="3">
    <source>
        <dbReference type="ARBA" id="ARBA00022694"/>
    </source>
</evidence>
<dbReference type="PANTHER" id="PTHR43033">
    <property type="entry name" value="TRNA(ILE)-LYSIDINE SYNTHASE-RELATED"/>
    <property type="match status" value="1"/>
</dbReference>
<dbReference type="InterPro" id="IPR014729">
    <property type="entry name" value="Rossmann-like_a/b/a_fold"/>
</dbReference>
<feature type="domain" description="tRNA(Ile)-lysidine synthase substrate-binding" evidence="9">
    <location>
        <begin position="250"/>
        <end position="315"/>
    </location>
</feature>
<dbReference type="Pfam" id="PF09179">
    <property type="entry name" value="TilS"/>
    <property type="match status" value="1"/>
</dbReference>
<organism evidence="10 11">
    <name type="scientific">Luteolibacter yonseiensis</name>
    <dbReference type="NCBI Taxonomy" id="1144680"/>
    <lineage>
        <taxon>Bacteria</taxon>
        <taxon>Pseudomonadati</taxon>
        <taxon>Verrucomicrobiota</taxon>
        <taxon>Verrucomicrobiia</taxon>
        <taxon>Verrucomicrobiales</taxon>
        <taxon>Verrucomicrobiaceae</taxon>
        <taxon>Luteolibacter</taxon>
    </lineage>
</organism>
<dbReference type="RefSeq" id="WP_200352740.1">
    <property type="nucleotide sequence ID" value="NZ_BAABHZ010000001.1"/>
</dbReference>
<name>A0A934R9U6_9BACT</name>
<dbReference type="GO" id="GO:0032267">
    <property type="term" value="F:tRNA(Ile)-lysidine synthase activity"/>
    <property type="evidence" value="ECO:0007669"/>
    <property type="project" value="UniProtKB-EC"/>
</dbReference>
<evidence type="ECO:0000256" key="2">
    <source>
        <dbReference type="ARBA" id="ARBA00022598"/>
    </source>
</evidence>
<dbReference type="NCBIfam" id="TIGR02432">
    <property type="entry name" value="lysidine_TilS_N"/>
    <property type="match status" value="1"/>
</dbReference>
<dbReference type="SUPFAM" id="SSF82829">
    <property type="entry name" value="MesJ substrate recognition domain-like"/>
    <property type="match status" value="1"/>
</dbReference>
<evidence type="ECO:0000256" key="1">
    <source>
        <dbReference type="ARBA" id="ARBA00022490"/>
    </source>
</evidence>
<dbReference type="SUPFAM" id="SSF52402">
    <property type="entry name" value="Adenine nucleotide alpha hydrolases-like"/>
    <property type="match status" value="1"/>
</dbReference>
<evidence type="ECO:0000256" key="4">
    <source>
        <dbReference type="ARBA" id="ARBA00022741"/>
    </source>
</evidence>
<comment type="similarity">
    <text evidence="7">Belongs to the tRNA(Ile)-lysidine synthase family.</text>
</comment>
<reference evidence="10" key="1">
    <citation type="submission" date="2021-01" db="EMBL/GenBank/DDBJ databases">
        <title>Modified the classification status of verrucomicrobia.</title>
        <authorList>
            <person name="Feng X."/>
        </authorList>
    </citation>
    <scope>NUCLEOTIDE SEQUENCE</scope>
    <source>
        <strain evidence="10">JCM 18052</strain>
    </source>
</reference>
<dbReference type="PANTHER" id="PTHR43033:SF1">
    <property type="entry name" value="TRNA(ILE)-LYSIDINE SYNTHASE-RELATED"/>
    <property type="match status" value="1"/>
</dbReference>
<dbReference type="Pfam" id="PF01171">
    <property type="entry name" value="ATP_bind_3"/>
    <property type="match status" value="1"/>
</dbReference>
<dbReference type="InterPro" id="IPR012094">
    <property type="entry name" value="tRNA_Ile_lys_synt"/>
</dbReference>
<protein>
    <recommendedName>
        <fullName evidence="7">tRNA(Ile)-lysidine synthase</fullName>
        <ecNumber evidence="7">6.3.4.19</ecNumber>
    </recommendedName>
    <alternativeName>
        <fullName evidence="7">tRNA(Ile)-2-lysyl-cytidine synthase</fullName>
    </alternativeName>
    <alternativeName>
        <fullName evidence="7">tRNA(Ile)-lysidine synthetase</fullName>
    </alternativeName>
</protein>
<keyword evidence="4 7" id="KW-0547">Nucleotide-binding</keyword>
<dbReference type="GO" id="GO:0005524">
    <property type="term" value="F:ATP binding"/>
    <property type="evidence" value="ECO:0007669"/>
    <property type="project" value="UniProtKB-UniRule"/>
</dbReference>
<sequence>MLPAKNIPWFATASREERWLVGVSGGADSVALLHFLVEAGFENLVVCHLDHGLRGSASAGDADFVGNLAAGYGIPCEIGRADVASRIKERSESLETAARNERHAFFFRCAEKHDCPRILLAHHADDQAETVLWNLLRGSHGLKGMRERSMMATKKGTSLEIVRPLLGVRRAELVGWLTSRELPWREDASNAEPIAIRNRLRNEVLPLLDEITGRDSIQAFARGAADTEERAALEDWAFVQADVLDPQGRLHVPALRKLPVSLQRLALRKFLIDDGVTAVDRELLESALGLLDVGNAPVINLPGGGRLRRKEGRLWVEKMHEE</sequence>
<evidence type="ECO:0000313" key="10">
    <source>
        <dbReference type="EMBL" id="MBK1817810.1"/>
    </source>
</evidence>
<evidence type="ECO:0000259" key="8">
    <source>
        <dbReference type="Pfam" id="PF01171"/>
    </source>
</evidence>
<comment type="function">
    <text evidence="7">Ligates lysine onto the cytidine present at position 34 of the AUA codon-specific tRNA(Ile) that contains the anticodon CAU, in an ATP-dependent manner. Cytidine is converted to lysidine, thus changing the amino acid specificity of the tRNA from methionine to isoleucine.</text>
</comment>
<feature type="binding site" evidence="7">
    <location>
        <begin position="24"/>
        <end position="29"/>
    </location>
    <ligand>
        <name>ATP</name>
        <dbReference type="ChEBI" id="CHEBI:30616"/>
    </ligand>
</feature>
<comment type="catalytic activity">
    <reaction evidence="6 7">
        <text>cytidine(34) in tRNA(Ile2) + L-lysine + ATP = lysidine(34) in tRNA(Ile2) + AMP + diphosphate + H(+)</text>
        <dbReference type="Rhea" id="RHEA:43744"/>
        <dbReference type="Rhea" id="RHEA-COMP:10625"/>
        <dbReference type="Rhea" id="RHEA-COMP:10670"/>
        <dbReference type="ChEBI" id="CHEBI:15378"/>
        <dbReference type="ChEBI" id="CHEBI:30616"/>
        <dbReference type="ChEBI" id="CHEBI:32551"/>
        <dbReference type="ChEBI" id="CHEBI:33019"/>
        <dbReference type="ChEBI" id="CHEBI:82748"/>
        <dbReference type="ChEBI" id="CHEBI:83665"/>
        <dbReference type="ChEBI" id="CHEBI:456215"/>
        <dbReference type="EC" id="6.3.4.19"/>
    </reaction>
</comment>
<feature type="domain" description="tRNA(Ile)-lysidine/2-thiocytidine synthase N-terminal" evidence="8">
    <location>
        <begin position="19"/>
        <end position="203"/>
    </location>
</feature>